<evidence type="ECO:0000313" key="6">
    <source>
        <dbReference type="EMBL" id="NZA04633.1"/>
    </source>
</evidence>
<dbReference type="PANTHER" id="PTHR46193:SF18">
    <property type="entry name" value="HEXITOL PHOSPHATASE B"/>
    <property type="match status" value="1"/>
</dbReference>
<sequence length="226" mass="25959">MAGFIFDFNGTLFADADKQEISWRRFARDYANKELSDQEFDDHVHGQNAELTLNYLFDRQLTRTEVNDYSERKEKIYRNLCQADTDRFHLLQGAPEFLDELRRANVPMTIATASAKKNVDFFFEAFGLSRWFDMKQVIYDDGTMKSKPDPDPFLRAALKLELRPEQTVIFEDSPSGFGAAKAAGAKCIVGVVTNHNRAVLEKDSRLTLVIDDYLEIPMSKIKQLIN</sequence>
<dbReference type="PANTHER" id="PTHR46193">
    <property type="entry name" value="6-PHOSPHOGLUCONATE PHOSPHATASE"/>
    <property type="match status" value="1"/>
</dbReference>
<accession>A0A508YVD9</accession>
<dbReference type="InterPro" id="IPR051600">
    <property type="entry name" value="Beta-PGM-like"/>
</dbReference>
<evidence type="ECO:0000256" key="3">
    <source>
        <dbReference type="ARBA" id="ARBA00022723"/>
    </source>
</evidence>
<dbReference type="AlphaFoldDB" id="A0A508YVD9"/>
<dbReference type="Pfam" id="PF13419">
    <property type="entry name" value="HAD_2"/>
    <property type="match status" value="1"/>
</dbReference>
<dbReference type="GO" id="GO:0046872">
    <property type="term" value="F:metal ion binding"/>
    <property type="evidence" value="ECO:0007669"/>
    <property type="project" value="UniProtKB-KW"/>
</dbReference>
<dbReference type="Proteomes" id="UP000552935">
    <property type="component" value="Unassembled WGS sequence"/>
</dbReference>
<dbReference type="InterPro" id="IPR023214">
    <property type="entry name" value="HAD_sf"/>
</dbReference>
<dbReference type="SUPFAM" id="SSF56784">
    <property type="entry name" value="HAD-like"/>
    <property type="match status" value="1"/>
</dbReference>
<keyword evidence="3" id="KW-0479">Metal-binding</keyword>
<evidence type="ECO:0000256" key="2">
    <source>
        <dbReference type="ARBA" id="ARBA00006171"/>
    </source>
</evidence>
<organism evidence="6 9">
    <name type="scientific">Lacticaseibacillus rhamnosus</name>
    <name type="common">Lactobacillus rhamnosus</name>
    <dbReference type="NCBI Taxonomy" id="47715"/>
    <lineage>
        <taxon>Bacteria</taxon>
        <taxon>Bacillati</taxon>
        <taxon>Bacillota</taxon>
        <taxon>Bacilli</taxon>
        <taxon>Lactobacillales</taxon>
        <taxon>Lactobacillaceae</taxon>
        <taxon>Lacticaseibacillus</taxon>
    </lineage>
</organism>
<reference evidence="7 8" key="1">
    <citation type="submission" date="2019-04" db="EMBL/GenBank/DDBJ databases">
        <title>Genome Announcement to Ensure Probiotic Safety of Lactobacillus rhamnosus UBLR-58.</title>
        <authorList>
            <person name="Sulthana A."/>
            <person name="Lakshmi S.G."/>
            <person name="Madempudi R.S."/>
        </authorList>
    </citation>
    <scope>NUCLEOTIDE SEQUENCE [LARGE SCALE GENOMIC DNA]</scope>
    <source>
        <strain evidence="7 8">UBLR-58</strain>
    </source>
</reference>
<dbReference type="InterPro" id="IPR006439">
    <property type="entry name" value="HAD-SF_hydro_IA"/>
</dbReference>
<dbReference type="InterPro" id="IPR041492">
    <property type="entry name" value="HAD_2"/>
</dbReference>
<dbReference type="Gene3D" id="3.40.50.1000">
    <property type="entry name" value="HAD superfamily/HAD-like"/>
    <property type="match status" value="1"/>
</dbReference>
<dbReference type="InterPro" id="IPR036412">
    <property type="entry name" value="HAD-like_sf"/>
</dbReference>
<dbReference type="SFLD" id="SFLDG01129">
    <property type="entry name" value="C1.5:_HAD__Beta-PGM__Phosphata"/>
    <property type="match status" value="1"/>
</dbReference>
<keyword evidence="4" id="KW-0460">Magnesium</keyword>
<evidence type="ECO:0000313" key="8">
    <source>
        <dbReference type="Proteomes" id="UP000307517"/>
    </source>
</evidence>
<comment type="cofactor">
    <cofactor evidence="1">
        <name>Mg(2+)</name>
        <dbReference type="ChEBI" id="CHEBI:18420"/>
    </cofactor>
</comment>
<dbReference type="EMBL" id="SSHM01000001">
    <property type="protein sequence ID" value="THC81194.1"/>
    <property type="molecule type" value="Genomic_DNA"/>
</dbReference>
<keyword evidence="5" id="KW-0119">Carbohydrate metabolism</keyword>
<dbReference type="SFLD" id="SFLDS00003">
    <property type="entry name" value="Haloacid_Dehalogenase"/>
    <property type="match status" value="1"/>
</dbReference>
<evidence type="ECO:0000313" key="9">
    <source>
        <dbReference type="Proteomes" id="UP000552935"/>
    </source>
</evidence>
<comment type="similarity">
    <text evidence="2">Belongs to the HAD-like hydrolase superfamily. CbbY/CbbZ/Gph/YieH family.</text>
</comment>
<reference evidence="6 9" key="2">
    <citation type="submission" date="2020-07" db="EMBL/GenBank/DDBJ databases">
        <title>Organ Donor 1.</title>
        <authorList>
            <person name="Marsh A.J."/>
            <person name="Azcarate-Peril M.A."/>
        </authorList>
    </citation>
    <scope>NUCLEOTIDE SEQUENCE [LARGE SCALE GENOMIC DNA]</scope>
    <source>
        <strain evidence="6 9">AMC0712</strain>
    </source>
</reference>
<evidence type="ECO:0000313" key="7">
    <source>
        <dbReference type="EMBL" id="THC81194.1"/>
    </source>
</evidence>
<evidence type="ECO:0000256" key="4">
    <source>
        <dbReference type="ARBA" id="ARBA00022842"/>
    </source>
</evidence>
<dbReference type="Proteomes" id="UP000307517">
    <property type="component" value="Unassembled WGS sequence"/>
</dbReference>
<dbReference type="EMBL" id="JACCKI010000003">
    <property type="protein sequence ID" value="NZA04633.1"/>
    <property type="molecule type" value="Genomic_DNA"/>
</dbReference>
<gene>
    <name evidence="7" type="ORF">E6L36_12975</name>
    <name evidence="6" type="ORF">H0N82_05820</name>
</gene>
<comment type="caution">
    <text evidence="6">The sequence shown here is derived from an EMBL/GenBank/DDBJ whole genome shotgun (WGS) entry which is preliminary data.</text>
</comment>
<dbReference type="CDD" id="cd07505">
    <property type="entry name" value="HAD_BPGM-like"/>
    <property type="match status" value="1"/>
</dbReference>
<dbReference type="Gene3D" id="1.10.150.240">
    <property type="entry name" value="Putative phosphatase, domain 2"/>
    <property type="match status" value="1"/>
</dbReference>
<proteinExistence type="inferred from homology"/>
<name>A0A508YVD9_LACRH</name>
<evidence type="ECO:0000256" key="1">
    <source>
        <dbReference type="ARBA" id="ARBA00001946"/>
    </source>
</evidence>
<dbReference type="InterPro" id="IPR023198">
    <property type="entry name" value="PGP-like_dom2"/>
</dbReference>
<protein>
    <submittedName>
        <fullName evidence="6">HAD family phosphatase</fullName>
    </submittedName>
</protein>
<evidence type="ECO:0000256" key="5">
    <source>
        <dbReference type="ARBA" id="ARBA00023277"/>
    </source>
</evidence>
<dbReference type="RefSeq" id="WP_005691527.1">
    <property type="nucleotide sequence ID" value="NZ_CABFNI010000015.1"/>
</dbReference>
<dbReference type="GO" id="GO:0003824">
    <property type="term" value="F:catalytic activity"/>
    <property type="evidence" value="ECO:0007669"/>
    <property type="project" value="UniProtKB-ARBA"/>
</dbReference>
<dbReference type="NCBIfam" id="TIGR01509">
    <property type="entry name" value="HAD-SF-IA-v3"/>
    <property type="match status" value="1"/>
</dbReference>